<dbReference type="InterPro" id="IPR054495">
    <property type="entry name" value="DUF488-N3a"/>
</dbReference>
<dbReference type="RefSeq" id="WP_114587370.1">
    <property type="nucleotide sequence ID" value="NZ_CP031151.1"/>
</dbReference>
<protein>
    <submittedName>
        <fullName evidence="2">DUF488 family protein</fullName>
    </submittedName>
</protein>
<dbReference type="Proteomes" id="UP000253273">
    <property type="component" value="Plasmid pCBA1113-01"/>
</dbReference>
<proteinExistence type="predicted"/>
<sequence length="143" mass="16379">MSQGTLRDTYLAALQHDLIDIPEGATLVGVVRSPTRWFSPAVDENQQALGPPQSLLDEFKQRSEDLEAEGLDDADAHNAAWEDVDFEPRYREHLNTTPDAHAALENLRERLRASENLVLVCYENTEKKRCHRTILRDELEERL</sequence>
<dbReference type="AlphaFoldDB" id="A0A345E7S8"/>
<gene>
    <name evidence="2" type="ORF">DU500_17315</name>
</gene>
<name>A0A345E7S8_9EURY</name>
<reference evidence="2 3" key="1">
    <citation type="submission" date="2018-07" db="EMBL/GenBank/DDBJ databases">
        <title>Genome sequences of Haloplanus sp. CBA1113.</title>
        <authorList>
            <person name="Kim Y.B."/>
            <person name="Roh S.W."/>
        </authorList>
    </citation>
    <scope>NUCLEOTIDE SEQUENCE [LARGE SCALE GENOMIC DNA]</scope>
    <source>
        <strain evidence="2 3">CBA1113</strain>
        <plasmid evidence="2 3">pCBA1113-01</plasmid>
    </source>
</reference>
<dbReference type="KEGG" id="haj:DU500_17315"/>
<accession>A0A345E7S8</accession>
<organism evidence="2 3">
    <name type="scientific">Haloplanus rubicundus</name>
    <dbReference type="NCBI Taxonomy" id="1547898"/>
    <lineage>
        <taxon>Archaea</taxon>
        <taxon>Methanobacteriati</taxon>
        <taxon>Methanobacteriota</taxon>
        <taxon>Stenosarchaea group</taxon>
        <taxon>Halobacteria</taxon>
        <taxon>Halobacteriales</taxon>
        <taxon>Haloferacaceae</taxon>
        <taxon>Haloplanus</taxon>
    </lineage>
</organism>
<dbReference type="Pfam" id="PF22751">
    <property type="entry name" value="DUF488-N3a"/>
    <property type="match status" value="1"/>
</dbReference>
<dbReference type="OrthoDB" id="200377at2157"/>
<dbReference type="GeneID" id="37285182"/>
<evidence type="ECO:0000259" key="1">
    <source>
        <dbReference type="Pfam" id="PF22751"/>
    </source>
</evidence>
<dbReference type="EMBL" id="CP031151">
    <property type="protein sequence ID" value="AXG08250.1"/>
    <property type="molecule type" value="Genomic_DNA"/>
</dbReference>
<geneLocation type="plasmid" evidence="2 3">
    <name>pCBA1113-01</name>
</geneLocation>
<keyword evidence="2" id="KW-0614">Plasmid</keyword>
<evidence type="ECO:0000313" key="2">
    <source>
        <dbReference type="EMBL" id="AXG08250.1"/>
    </source>
</evidence>
<keyword evidence="3" id="KW-1185">Reference proteome</keyword>
<feature type="domain" description="DUF488" evidence="1">
    <location>
        <begin position="26"/>
        <end position="142"/>
    </location>
</feature>
<evidence type="ECO:0000313" key="3">
    <source>
        <dbReference type="Proteomes" id="UP000253273"/>
    </source>
</evidence>